<evidence type="ECO:0000313" key="3">
    <source>
        <dbReference type="EMBL" id="MFC5708318.1"/>
    </source>
</evidence>
<reference evidence="4" key="1">
    <citation type="journal article" date="2019" name="Int. J. Syst. Evol. Microbiol.">
        <title>The Global Catalogue of Microorganisms (GCM) 10K type strain sequencing project: providing services to taxonomists for standard genome sequencing and annotation.</title>
        <authorList>
            <consortium name="The Broad Institute Genomics Platform"/>
            <consortium name="The Broad Institute Genome Sequencing Center for Infectious Disease"/>
            <person name="Wu L."/>
            <person name="Ma J."/>
        </authorList>
    </citation>
    <scope>NUCLEOTIDE SEQUENCE [LARGE SCALE GENOMIC DNA]</scope>
    <source>
        <strain evidence="4">KCTC 15012</strain>
    </source>
</reference>
<feature type="signal peptide" evidence="2">
    <location>
        <begin position="1"/>
        <end position="30"/>
    </location>
</feature>
<comment type="caution">
    <text evidence="3">The sequence shown here is derived from an EMBL/GenBank/DDBJ whole genome shotgun (WGS) entry which is preliminary data.</text>
</comment>
<dbReference type="PANTHER" id="PTHR40940">
    <property type="entry name" value="PROTEIN BATD-RELATED"/>
    <property type="match status" value="1"/>
</dbReference>
<name>A0ABW0YI18_9GAMM</name>
<dbReference type="InterPro" id="IPR025738">
    <property type="entry name" value="BatD"/>
</dbReference>
<dbReference type="Proteomes" id="UP001596132">
    <property type="component" value="Unassembled WGS sequence"/>
</dbReference>
<organism evidence="3 4">
    <name type="scientific">Aeromonas eucrenophila</name>
    <dbReference type="NCBI Taxonomy" id="649"/>
    <lineage>
        <taxon>Bacteria</taxon>
        <taxon>Pseudomonadati</taxon>
        <taxon>Pseudomonadota</taxon>
        <taxon>Gammaproteobacteria</taxon>
        <taxon>Aeromonadales</taxon>
        <taxon>Aeromonadaceae</taxon>
        <taxon>Aeromonas</taxon>
    </lineage>
</organism>
<keyword evidence="2" id="KW-0732">Signal</keyword>
<protein>
    <submittedName>
        <fullName evidence="3">BatD family protein</fullName>
    </submittedName>
</protein>
<evidence type="ECO:0000256" key="1">
    <source>
        <dbReference type="SAM" id="MobiDB-lite"/>
    </source>
</evidence>
<sequence>MIPALRLRIGGLGHRLLLLLCLSLAGQALAAPPRAELLPGASDGDWLLIIEADGQLRGDELSLTPLLRQFAVGRVTMSRVTTEVRSLTRWQIPLHRVASDARQVPALMLGSQSTPPLPLPKRTEPQTSAGAAIGAAPHSPIELQASVLHQGPLYPGQPFIYQLSLWIPANLEAPNLSEPVGAGFIIRRLGNDQWESPADPGMPGRLTRKWLLQAREPGLHPLESPRFQGRLPMTGGTGDNLSARAATQFIKVDKAPVEPVASSLSLRQQLSPARGAKVGEPVIRTLTLVMEGGDGSRLPRPALSRLPAGLLARPDGEQQEERFVAKGALRFERQWRQALSAEAPGHYQLPAVDLPWFNTQSGRIEHARLPAQTLIFEAAPASSDQDPAPVGESLGWVLGALLLSALWRGWPRWLAFYRLQRALASEEPDSARWALLAWADQRWAGTHQHLASLPCHGDPAVGVLLDSLDRACFTSTSPADIQVDWQRLAKALCAFDTVAVTSGLKMLAWRRP</sequence>
<keyword evidence="4" id="KW-1185">Reference proteome</keyword>
<dbReference type="RefSeq" id="WP_082041391.1">
    <property type="nucleotide sequence ID" value="NZ_CDDF01000001.1"/>
</dbReference>
<feature type="chain" id="PRO_5045535555" evidence="2">
    <location>
        <begin position="31"/>
        <end position="512"/>
    </location>
</feature>
<dbReference type="PANTHER" id="PTHR40940:SF1">
    <property type="entry name" value="PROTEIN BATD"/>
    <property type="match status" value="1"/>
</dbReference>
<feature type="region of interest" description="Disordered" evidence="1">
    <location>
        <begin position="109"/>
        <end position="132"/>
    </location>
</feature>
<dbReference type="EMBL" id="JBHSPP010000017">
    <property type="protein sequence ID" value="MFC5708318.1"/>
    <property type="molecule type" value="Genomic_DNA"/>
</dbReference>
<gene>
    <name evidence="3" type="ORF">ACFPVW_20145</name>
</gene>
<evidence type="ECO:0000256" key="2">
    <source>
        <dbReference type="SAM" id="SignalP"/>
    </source>
</evidence>
<accession>A0ABW0YI18</accession>
<proteinExistence type="predicted"/>
<evidence type="ECO:0000313" key="4">
    <source>
        <dbReference type="Proteomes" id="UP001596132"/>
    </source>
</evidence>